<evidence type="ECO:0000259" key="1">
    <source>
        <dbReference type="Pfam" id="PF12728"/>
    </source>
</evidence>
<sequence length="118" mass="13388">MLKMFKVHNIKTVERERFITMNTTEKKAIVDNILELLIKLTEDEEYSVPQTVKAPTSNKVEMLTIKESAELISGLSEHTVRQLVRQGKVKSVRTGAGRNGKILVNKADLVEYFNGKEV</sequence>
<evidence type="ECO:0000313" key="3">
    <source>
        <dbReference type="Proteomes" id="UP000006919"/>
    </source>
</evidence>
<dbReference type="eggNOG" id="ENOG50324FC">
    <property type="taxonomic scope" value="Bacteria"/>
</dbReference>
<dbReference type="Pfam" id="PF12728">
    <property type="entry name" value="HTH_17"/>
    <property type="match status" value="1"/>
</dbReference>
<organism evidence="2 3">
    <name type="scientific">Ruminococcus albus (strain ATCC 27210 / DSM 20455 / JCM 14654 / NCDO 2250 / 7)</name>
    <dbReference type="NCBI Taxonomy" id="697329"/>
    <lineage>
        <taxon>Bacteria</taxon>
        <taxon>Bacillati</taxon>
        <taxon>Bacillota</taxon>
        <taxon>Clostridia</taxon>
        <taxon>Eubacteriales</taxon>
        <taxon>Oscillospiraceae</taxon>
        <taxon>Ruminococcus</taxon>
    </lineage>
</organism>
<dbReference type="InterPro" id="IPR041657">
    <property type="entry name" value="HTH_17"/>
</dbReference>
<proteinExistence type="predicted"/>
<dbReference type="KEGG" id="ral:Rumal_0681"/>
<reference evidence="2 3" key="1">
    <citation type="journal article" date="2011" name="J. Bacteriol.">
        <title>Complete genome of the cellulolytic ruminal bacterium Ruminococcus albus 7.</title>
        <authorList>
            <person name="Suen G."/>
            <person name="Stevenson D.M."/>
            <person name="Bruce D.C."/>
            <person name="Chertkov O."/>
            <person name="Copeland A."/>
            <person name="Cheng J.F."/>
            <person name="Detter C."/>
            <person name="Detter J.C."/>
            <person name="Goodwin L.A."/>
            <person name="Han C.S."/>
            <person name="Hauser L.J."/>
            <person name="Ivanova N.N."/>
            <person name="Kyrpides N.C."/>
            <person name="Land M.L."/>
            <person name="Lapidus A."/>
            <person name="Lucas S."/>
            <person name="Ovchinnikova G."/>
            <person name="Pitluck S."/>
            <person name="Tapia R."/>
            <person name="Woyke T."/>
            <person name="Boyum J."/>
            <person name="Mead D."/>
            <person name="Weimer P.J."/>
        </authorList>
    </citation>
    <scope>NUCLEOTIDE SEQUENCE [LARGE SCALE GENOMIC DNA]</scope>
    <source>
        <strain evidence="3">ATCC 27210 / DSM 20455 / JCM 14654 / NCDO 2250 / 7</strain>
    </source>
</reference>
<feature type="domain" description="Helix-turn-helix" evidence="1">
    <location>
        <begin position="62"/>
        <end position="115"/>
    </location>
</feature>
<name>E6UHI0_RUMA7</name>
<dbReference type="EMBL" id="CP002403">
    <property type="protein sequence ID" value="ADU21225.1"/>
    <property type="molecule type" value="Genomic_DNA"/>
</dbReference>
<gene>
    <name evidence="2" type="ordered locus">Rumal_0681</name>
</gene>
<dbReference type="AlphaFoldDB" id="E6UHI0"/>
<accession>E6UHI0</accession>
<evidence type="ECO:0000313" key="2">
    <source>
        <dbReference type="EMBL" id="ADU21225.1"/>
    </source>
</evidence>
<protein>
    <submittedName>
        <fullName evidence="2">Regulatory protein MerR</fullName>
    </submittedName>
</protein>
<dbReference type="HOGENOM" id="CLU_2261763_0_0_9"/>
<dbReference type="Proteomes" id="UP000006919">
    <property type="component" value="Chromosome"/>
</dbReference>
<dbReference type="STRING" id="697329.Rumal_0681"/>